<dbReference type="Pfam" id="PF00106">
    <property type="entry name" value="adh_short"/>
    <property type="match status" value="1"/>
</dbReference>
<keyword evidence="3" id="KW-0560">Oxidoreductase</keyword>
<evidence type="ECO:0000256" key="2">
    <source>
        <dbReference type="ARBA" id="ARBA00022857"/>
    </source>
</evidence>
<dbReference type="SUPFAM" id="SSF51735">
    <property type="entry name" value="NAD(P)-binding Rossmann-fold domains"/>
    <property type="match status" value="1"/>
</dbReference>
<dbReference type="PRINTS" id="PR00081">
    <property type="entry name" value="GDHRDH"/>
</dbReference>
<dbReference type="Proteomes" id="UP001187682">
    <property type="component" value="Unassembled WGS sequence"/>
</dbReference>
<dbReference type="PANTHER" id="PTHR24320:SF282">
    <property type="entry name" value="WW DOMAIN-CONTAINING OXIDOREDUCTASE"/>
    <property type="match status" value="1"/>
</dbReference>
<dbReference type="Gene3D" id="3.40.50.720">
    <property type="entry name" value="NAD(P)-binding Rossmann-like Domain"/>
    <property type="match status" value="1"/>
</dbReference>
<protein>
    <submittedName>
        <fullName evidence="4">Related to alcohol dehydrogenase homolog Bli-4</fullName>
    </submittedName>
</protein>
<gene>
    <name evidence="4" type="ORF">DNG_06877</name>
</gene>
<evidence type="ECO:0000313" key="4">
    <source>
        <dbReference type="EMBL" id="SPO04194.1"/>
    </source>
</evidence>
<comment type="caution">
    <text evidence="4">The sequence shown here is derived from an EMBL/GenBank/DDBJ whole genome shotgun (WGS) entry which is preliminary data.</text>
</comment>
<dbReference type="EMBL" id="ONZQ02000009">
    <property type="protein sequence ID" value="SPO04194.1"/>
    <property type="molecule type" value="Genomic_DNA"/>
</dbReference>
<accession>A0AAE8N2F4</accession>
<dbReference type="AlphaFoldDB" id="A0AAE8N2F4"/>
<name>A0AAE8N2F4_9PEZI</name>
<evidence type="ECO:0000256" key="1">
    <source>
        <dbReference type="ARBA" id="ARBA00006484"/>
    </source>
</evidence>
<sequence length="313" mass="34700">MPLWRSRMTSKITILLETTGIFSGSQGKVILVTGGNIGLGKQTILELSRHGPAQIWLASRNLEKAQVAADDIKRQIPGSRIELLELDLTSFESIRKAVTTFKSKSDRLDILMLNAGIMATLPGLTKEGYEIQFGTNHMGHAYLTKLLLPVLETTARTGDVRIVSLSSDGHTMWPQGEFHFESLKTPADSLGPYKRYFRSKLANVLWVRQMAKVYPQFTVAAIHPGVVQTNLMDSASGTPAIVRTMTRFFYGFLKTVEDGAKNQLWASVSKDVQSGEYYTPVGITGKASVDGMNDHLAKEVWDWTQRELEAHGV</sequence>
<dbReference type="InterPro" id="IPR002347">
    <property type="entry name" value="SDR_fam"/>
</dbReference>
<dbReference type="PANTHER" id="PTHR24320">
    <property type="entry name" value="RETINOL DEHYDROGENASE"/>
    <property type="match status" value="1"/>
</dbReference>
<keyword evidence="2" id="KW-0521">NADP</keyword>
<dbReference type="GO" id="GO:0016491">
    <property type="term" value="F:oxidoreductase activity"/>
    <property type="evidence" value="ECO:0007669"/>
    <property type="project" value="UniProtKB-KW"/>
</dbReference>
<keyword evidence="5" id="KW-1185">Reference proteome</keyword>
<dbReference type="InterPro" id="IPR036291">
    <property type="entry name" value="NAD(P)-bd_dom_sf"/>
</dbReference>
<proteinExistence type="inferred from homology"/>
<organism evidence="4 5">
    <name type="scientific">Cephalotrichum gorgonifer</name>
    <dbReference type="NCBI Taxonomy" id="2041049"/>
    <lineage>
        <taxon>Eukaryota</taxon>
        <taxon>Fungi</taxon>
        <taxon>Dikarya</taxon>
        <taxon>Ascomycota</taxon>
        <taxon>Pezizomycotina</taxon>
        <taxon>Sordariomycetes</taxon>
        <taxon>Hypocreomycetidae</taxon>
        <taxon>Microascales</taxon>
        <taxon>Microascaceae</taxon>
        <taxon>Cephalotrichum</taxon>
    </lineage>
</organism>
<evidence type="ECO:0000313" key="5">
    <source>
        <dbReference type="Proteomes" id="UP001187682"/>
    </source>
</evidence>
<comment type="similarity">
    <text evidence="1">Belongs to the short-chain dehydrogenases/reductases (SDR) family.</text>
</comment>
<evidence type="ECO:0000256" key="3">
    <source>
        <dbReference type="ARBA" id="ARBA00023002"/>
    </source>
</evidence>
<reference evidence="4" key="1">
    <citation type="submission" date="2018-03" db="EMBL/GenBank/DDBJ databases">
        <authorList>
            <person name="Guldener U."/>
        </authorList>
    </citation>
    <scope>NUCLEOTIDE SEQUENCE</scope>
</reference>